<reference evidence="2" key="1">
    <citation type="journal article" date="2019" name="Int. J. Syst. Evol. Microbiol.">
        <title>The Global Catalogue of Microorganisms (GCM) 10K type strain sequencing project: providing services to taxonomists for standard genome sequencing and annotation.</title>
        <authorList>
            <consortium name="The Broad Institute Genomics Platform"/>
            <consortium name="The Broad Institute Genome Sequencing Center for Infectious Disease"/>
            <person name="Wu L."/>
            <person name="Ma J."/>
        </authorList>
    </citation>
    <scope>NUCLEOTIDE SEQUENCE [LARGE SCALE GENOMIC DNA]</scope>
    <source>
        <strain evidence="2">JCM 14559</strain>
    </source>
</reference>
<dbReference type="Pfam" id="PF19383">
    <property type="entry name" value="DUF5958"/>
    <property type="match status" value="1"/>
</dbReference>
<sequence length="136" mass="15070">MRQPKGDGDLLMINRLAQGARTPEQGLEWFAGLDGERRQVVLYALWFCSDQARAEDADVPEAIRRAGIRPTHTPAVMLARGVRNAGRIAFLPADEQITSFRLLSALFAIADERRRAGHCAGGCSHHWHNLPADQKS</sequence>
<proteinExistence type="predicted"/>
<evidence type="ECO:0000313" key="1">
    <source>
        <dbReference type="EMBL" id="GAA2101984.1"/>
    </source>
</evidence>
<organism evidence="1 2">
    <name type="scientific">Kitasatospora saccharophila</name>
    <dbReference type="NCBI Taxonomy" id="407973"/>
    <lineage>
        <taxon>Bacteria</taxon>
        <taxon>Bacillati</taxon>
        <taxon>Actinomycetota</taxon>
        <taxon>Actinomycetes</taxon>
        <taxon>Kitasatosporales</taxon>
        <taxon>Streptomycetaceae</taxon>
        <taxon>Kitasatospora</taxon>
    </lineage>
</organism>
<comment type="caution">
    <text evidence="1">The sequence shown here is derived from an EMBL/GenBank/DDBJ whole genome shotgun (WGS) entry which is preliminary data.</text>
</comment>
<dbReference type="InterPro" id="IPR046002">
    <property type="entry name" value="DUF5958"/>
</dbReference>
<keyword evidence="2" id="KW-1185">Reference proteome</keyword>
<accession>A0ABP5IKX4</accession>
<evidence type="ECO:0000313" key="2">
    <source>
        <dbReference type="Proteomes" id="UP001500897"/>
    </source>
</evidence>
<gene>
    <name evidence="1" type="ORF">GCM10009759_36130</name>
</gene>
<dbReference type="Proteomes" id="UP001500897">
    <property type="component" value="Unassembled WGS sequence"/>
</dbReference>
<dbReference type="RefSeq" id="WP_344553259.1">
    <property type="nucleotide sequence ID" value="NZ_BAAANS010000023.1"/>
</dbReference>
<protein>
    <submittedName>
        <fullName evidence="1">Uncharacterized protein</fullName>
    </submittedName>
</protein>
<name>A0ABP5IKX4_9ACTN</name>
<dbReference type="EMBL" id="BAAANS010000023">
    <property type="protein sequence ID" value="GAA2101984.1"/>
    <property type="molecule type" value="Genomic_DNA"/>
</dbReference>